<sequence>MDHLFLPMEELALFELKRDRYFDKVPSKDLSSIIKSAASIGKDWAIRIKKMYPDKSFHHIAREHGLKIIEEDKELIIGDVVFYSEFYSGKKEILIYKKAVEAWAVALNKTYEECKELFIAHEFFHYLECEKIGLLSNIYKVTIFKIAGFNWKSGVKALSEIGAHSFVKHSFKMEE</sequence>
<dbReference type="OrthoDB" id="1842465at2"/>
<evidence type="ECO:0000313" key="2">
    <source>
        <dbReference type="Proteomes" id="UP000184080"/>
    </source>
</evidence>
<accession>A0A1M6IMH8</accession>
<reference evidence="1 2" key="1">
    <citation type="submission" date="2016-11" db="EMBL/GenBank/DDBJ databases">
        <authorList>
            <person name="Jaros S."/>
            <person name="Januszkiewicz K."/>
            <person name="Wedrychowicz H."/>
        </authorList>
    </citation>
    <scope>NUCLEOTIDE SEQUENCE [LARGE SCALE GENOMIC DNA]</scope>
    <source>
        <strain evidence="1 2">DSM 21864</strain>
    </source>
</reference>
<evidence type="ECO:0000313" key="1">
    <source>
        <dbReference type="EMBL" id="SHJ35632.1"/>
    </source>
</evidence>
<dbReference type="AlphaFoldDB" id="A0A1M6IMH8"/>
<dbReference type="STRING" id="1121298.SAMN05444401_2890"/>
<organism evidence="1 2">
    <name type="scientific">Clostridium amylolyticum</name>
    <dbReference type="NCBI Taxonomy" id="1121298"/>
    <lineage>
        <taxon>Bacteria</taxon>
        <taxon>Bacillati</taxon>
        <taxon>Bacillota</taxon>
        <taxon>Clostridia</taxon>
        <taxon>Eubacteriales</taxon>
        <taxon>Clostridiaceae</taxon>
        <taxon>Clostridium</taxon>
    </lineage>
</organism>
<name>A0A1M6IMH8_9CLOT</name>
<dbReference type="EMBL" id="FQZO01000004">
    <property type="protein sequence ID" value="SHJ35632.1"/>
    <property type="molecule type" value="Genomic_DNA"/>
</dbReference>
<protein>
    <submittedName>
        <fullName evidence="1">Uncharacterized protein</fullName>
    </submittedName>
</protein>
<dbReference type="RefSeq" id="WP_073008043.1">
    <property type="nucleotide sequence ID" value="NZ_FQZO01000004.1"/>
</dbReference>
<proteinExistence type="predicted"/>
<keyword evidence="2" id="KW-1185">Reference proteome</keyword>
<gene>
    <name evidence="1" type="ORF">SAMN05444401_2890</name>
</gene>
<dbReference type="Proteomes" id="UP000184080">
    <property type="component" value="Unassembled WGS sequence"/>
</dbReference>